<dbReference type="Proteomes" id="UP001165121">
    <property type="component" value="Unassembled WGS sequence"/>
</dbReference>
<feature type="region of interest" description="Disordered" evidence="1">
    <location>
        <begin position="1"/>
        <end position="89"/>
    </location>
</feature>
<evidence type="ECO:0000256" key="1">
    <source>
        <dbReference type="SAM" id="MobiDB-lite"/>
    </source>
</evidence>
<protein>
    <submittedName>
        <fullName evidence="2">Unnamed protein product</fullName>
    </submittedName>
</protein>
<reference evidence="2" key="1">
    <citation type="submission" date="2023-04" db="EMBL/GenBank/DDBJ databases">
        <title>Phytophthora fragariaefolia NBRC 109709.</title>
        <authorList>
            <person name="Ichikawa N."/>
            <person name="Sato H."/>
            <person name="Tonouchi N."/>
        </authorList>
    </citation>
    <scope>NUCLEOTIDE SEQUENCE</scope>
    <source>
        <strain evidence="2">NBRC 109709</strain>
    </source>
</reference>
<keyword evidence="3" id="KW-1185">Reference proteome</keyword>
<dbReference type="AlphaFoldDB" id="A0A9W6YGW3"/>
<evidence type="ECO:0000313" key="3">
    <source>
        <dbReference type="Proteomes" id="UP001165121"/>
    </source>
</evidence>
<sequence>MGGITGEKNGAEGSGPAGVGASKVEDEELEDDDPPSFELSASDPDPDLAGDLDPEPYLDPSASAELLELEDRDEHVEPAGICGLREPEA</sequence>
<comment type="caution">
    <text evidence="2">The sequence shown here is derived from an EMBL/GenBank/DDBJ whole genome shotgun (WGS) entry which is preliminary data.</text>
</comment>
<name>A0A9W6YGW3_9STRA</name>
<evidence type="ECO:0000313" key="2">
    <source>
        <dbReference type="EMBL" id="GMF62856.1"/>
    </source>
</evidence>
<accession>A0A9W6YGW3</accession>
<proteinExistence type="predicted"/>
<feature type="compositionally biased region" description="Acidic residues" evidence="1">
    <location>
        <begin position="25"/>
        <end position="35"/>
    </location>
</feature>
<gene>
    <name evidence="2" type="ORF">Pfra01_002742100</name>
</gene>
<organism evidence="2 3">
    <name type="scientific">Phytophthora fragariaefolia</name>
    <dbReference type="NCBI Taxonomy" id="1490495"/>
    <lineage>
        <taxon>Eukaryota</taxon>
        <taxon>Sar</taxon>
        <taxon>Stramenopiles</taxon>
        <taxon>Oomycota</taxon>
        <taxon>Peronosporomycetes</taxon>
        <taxon>Peronosporales</taxon>
        <taxon>Peronosporaceae</taxon>
        <taxon>Phytophthora</taxon>
    </lineage>
</organism>
<dbReference type="EMBL" id="BSXT01006704">
    <property type="protein sequence ID" value="GMF62856.1"/>
    <property type="molecule type" value="Genomic_DNA"/>
</dbReference>
<feature type="compositionally biased region" description="Acidic residues" evidence="1">
    <location>
        <begin position="44"/>
        <end position="56"/>
    </location>
</feature>